<keyword evidence="1" id="KW-1133">Transmembrane helix</keyword>
<keyword evidence="1" id="KW-0472">Membrane</keyword>
<dbReference type="InterPro" id="IPR027981">
    <property type="entry name" value="DUF4446"/>
</dbReference>
<proteinExistence type="predicted"/>
<organism evidence="2 3">
    <name type="scientific">Clostridium faecium</name>
    <dbReference type="NCBI Taxonomy" id="2762223"/>
    <lineage>
        <taxon>Bacteria</taxon>
        <taxon>Bacillati</taxon>
        <taxon>Bacillota</taxon>
        <taxon>Clostridia</taxon>
        <taxon>Eubacteriales</taxon>
        <taxon>Clostridiaceae</taxon>
        <taxon>Clostridium</taxon>
    </lineage>
</organism>
<protein>
    <submittedName>
        <fullName evidence="2">DUF4446 family protein</fullName>
    </submittedName>
</protein>
<dbReference type="EMBL" id="JACSQB010000009">
    <property type="protein sequence ID" value="MBD8045691.1"/>
    <property type="molecule type" value="Genomic_DNA"/>
</dbReference>
<keyword evidence="1" id="KW-0812">Transmembrane</keyword>
<feature type="transmembrane region" description="Helical" evidence="1">
    <location>
        <begin position="12"/>
        <end position="37"/>
    </location>
</feature>
<reference evidence="2 3" key="1">
    <citation type="submission" date="2020-08" db="EMBL/GenBank/DDBJ databases">
        <title>A Genomic Blueprint of the Chicken Gut Microbiome.</title>
        <authorList>
            <person name="Gilroy R."/>
            <person name="Ravi A."/>
            <person name="Getino M."/>
            <person name="Pursley I."/>
            <person name="Horton D.L."/>
            <person name="Alikhan N.-F."/>
            <person name="Baker D."/>
            <person name="Gharbi K."/>
            <person name="Hall N."/>
            <person name="Watson M."/>
            <person name="Adriaenssens E.M."/>
            <person name="Foster-Nyarko E."/>
            <person name="Jarju S."/>
            <person name="Secka A."/>
            <person name="Antonio M."/>
            <person name="Oren A."/>
            <person name="Chaudhuri R."/>
            <person name="La Ragione R.M."/>
            <person name="Hildebrand F."/>
            <person name="Pallen M.J."/>
        </authorList>
    </citation>
    <scope>NUCLEOTIDE SEQUENCE [LARGE SCALE GENOMIC DNA]</scope>
    <source>
        <strain evidence="2 3">N37</strain>
    </source>
</reference>
<comment type="caution">
    <text evidence="2">The sequence shown here is derived from an EMBL/GenBank/DDBJ whole genome shotgun (WGS) entry which is preliminary data.</text>
</comment>
<evidence type="ECO:0000313" key="2">
    <source>
        <dbReference type="EMBL" id="MBD8045691.1"/>
    </source>
</evidence>
<gene>
    <name evidence="2" type="ORF">H9637_01305</name>
</gene>
<accession>A0ABR8YN71</accession>
<evidence type="ECO:0000256" key="1">
    <source>
        <dbReference type="SAM" id="Phobius"/>
    </source>
</evidence>
<dbReference type="Proteomes" id="UP000627166">
    <property type="component" value="Unassembled WGS sequence"/>
</dbReference>
<dbReference type="RefSeq" id="WP_191738674.1">
    <property type="nucleotide sequence ID" value="NZ_JACSQB010000009.1"/>
</dbReference>
<evidence type="ECO:0000313" key="3">
    <source>
        <dbReference type="Proteomes" id="UP000627166"/>
    </source>
</evidence>
<keyword evidence="3" id="KW-1185">Reference proteome</keyword>
<name>A0ABR8YN71_9CLOT</name>
<sequence length="167" mass="19030">MDRIINFISEYQLYITLGLIALVALLIILLLIAFISLNRAEKKYRRITRGVNNKNLEELLLSSIDSIDDIKEKNDEVIRICNKTKALTESCIQKVAIIRYKAFENIGSDLSYSIALLDANNNGILLTSIYGRNESTTYAKPIDKGISRYDLSEEEERVLHQAMNTEI</sequence>
<dbReference type="Pfam" id="PF14584">
    <property type="entry name" value="DUF4446"/>
    <property type="match status" value="1"/>
</dbReference>